<name>A0ABD0S9F0_LOXSC</name>
<comment type="caution">
    <text evidence="3">The sequence shown here is derived from an EMBL/GenBank/DDBJ whole genome shotgun (WGS) entry which is preliminary data.</text>
</comment>
<feature type="compositionally biased region" description="Basic and acidic residues" evidence="1">
    <location>
        <begin position="49"/>
        <end position="62"/>
    </location>
</feature>
<protein>
    <submittedName>
        <fullName evidence="3">Uncharacterized protein</fullName>
    </submittedName>
</protein>
<sequence length="341" mass="39835">MAKKRLLMKLILTAILYLTQTEAMILRNNALINKMVSHFQKDNNLSLEPKQKQEKDSNEEQRAQNPEKVMSLMQNVLCRNFPAIPCRIITEDETLKKLIGKSIQQIKYKTLSIDKTTAAPGYHLTLFPTINSEELSNYLQVRSPSKSYKGFYDKRNINEDVVYQNQKPHSMNYYAQSQEKQQKTSKKSKKESKNKRTTVFSGRKKIRKFYPHKVKYKDKNKNSNVRKDFGDYSEEKLSMSVEIPDMTLTKRHQHITYKAEPADPPVWRIDYTKHGEPSINNMLGYEDDRLKGKLMKAGPPIIVDENVQERDSRKDILHPDVYIKKNYLRKNPVGLNSEGME</sequence>
<proteinExistence type="predicted"/>
<accession>A0ABD0S9F0</accession>
<evidence type="ECO:0000256" key="1">
    <source>
        <dbReference type="SAM" id="MobiDB-lite"/>
    </source>
</evidence>
<evidence type="ECO:0000256" key="2">
    <source>
        <dbReference type="SAM" id="SignalP"/>
    </source>
</evidence>
<dbReference type="EMBL" id="JBEDNZ010000025">
    <property type="protein sequence ID" value="KAL0810680.1"/>
    <property type="molecule type" value="Genomic_DNA"/>
</dbReference>
<feature type="compositionally biased region" description="Basic residues" evidence="1">
    <location>
        <begin position="183"/>
        <end position="198"/>
    </location>
</feature>
<feature type="signal peptide" evidence="2">
    <location>
        <begin position="1"/>
        <end position="23"/>
    </location>
</feature>
<organism evidence="3 4">
    <name type="scientific">Loxostege sticticalis</name>
    <name type="common">Beet webworm moth</name>
    <dbReference type="NCBI Taxonomy" id="481309"/>
    <lineage>
        <taxon>Eukaryota</taxon>
        <taxon>Metazoa</taxon>
        <taxon>Ecdysozoa</taxon>
        <taxon>Arthropoda</taxon>
        <taxon>Hexapoda</taxon>
        <taxon>Insecta</taxon>
        <taxon>Pterygota</taxon>
        <taxon>Neoptera</taxon>
        <taxon>Endopterygota</taxon>
        <taxon>Lepidoptera</taxon>
        <taxon>Glossata</taxon>
        <taxon>Ditrysia</taxon>
        <taxon>Pyraloidea</taxon>
        <taxon>Crambidae</taxon>
        <taxon>Pyraustinae</taxon>
        <taxon>Loxostege</taxon>
    </lineage>
</organism>
<feature type="region of interest" description="Disordered" evidence="1">
    <location>
        <begin position="175"/>
        <end position="198"/>
    </location>
</feature>
<feature type="region of interest" description="Disordered" evidence="1">
    <location>
        <begin position="44"/>
        <end position="64"/>
    </location>
</feature>
<reference evidence="3 4" key="1">
    <citation type="submission" date="2024-06" db="EMBL/GenBank/DDBJ databases">
        <title>A chromosome-level genome assembly of beet webworm, Loxostege sticticalis.</title>
        <authorList>
            <person name="Zhang Y."/>
        </authorList>
    </citation>
    <scope>NUCLEOTIDE SEQUENCE [LARGE SCALE GENOMIC DNA]</scope>
    <source>
        <strain evidence="3">AQ028</strain>
        <tissue evidence="3">Male pupae</tissue>
    </source>
</reference>
<feature type="chain" id="PRO_5044810292" evidence="2">
    <location>
        <begin position="24"/>
        <end position="341"/>
    </location>
</feature>
<evidence type="ECO:0000313" key="3">
    <source>
        <dbReference type="EMBL" id="KAL0810680.1"/>
    </source>
</evidence>
<gene>
    <name evidence="3" type="ORF">ABMA28_010010</name>
</gene>
<keyword evidence="2" id="KW-0732">Signal</keyword>
<evidence type="ECO:0000313" key="4">
    <source>
        <dbReference type="Proteomes" id="UP001549921"/>
    </source>
</evidence>
<dbReference type="Proteomes" id="UP001549921">
    <property type="component" value="Unassembled WGS sequence"/>
</dbReference>
<dbReference type="AlphaFoldDB" id="A0ABD0S9F0"/>